<sequence length="148" mass="14337">MAPRLAVLVALALAAAAAVAHGEAGVRGAGTLRGYVACLDCAPGHDLSGVVVAVRCGGGDGGVGQLRAAQTDERGGFDVAVPVAGGDDVDGRRSHPRCAARCVSRETYHGGGGGDGDGGRGEWRSGGGGGSGDKTLAQGTAAGAIRFI</sequence>
<organism evidence="3">
    <name type="scientific">Oryza glumipatula</name>
    <dbReference type="NCBI Taxonomy" id="40148"/>
    <lineage>
        <taxon>Eukaryota</taxon>
        <taxon>Viridiplantae</taxon>
        <taxon>Streptophyta</taxon>
        <taxon>Embryophyta</taxon>
        <taxon>Tracheophyta</taxon>
        <taxon>Spermatophyta</taxon>
        <taxon>Magnoliopsida</taxon>
        <taxon>Liliopsida</taxon>
        <taxon>Poales</taxon>
        <taxon>Poaceae</taxon>
        <taxon>BOP clade</taxon>
        <taxon>Oryzoideae</taxon>
        <taxon>Oryzeae</taxon>
        <taxon>Oryzinae</taxon>
        <taxon>Oryza</taxon>
    </lineage>
</organism>
<dbReference type="EnsemblPlants" id="OGLUM02G19590.1">
    <property type="protein sequence ID" value="OGLUM02G19590.1"/>
    <property type="gene ID" value="OGLUM02G19590"/>
</dbReference>
<evidence type="ECO:0000256" key="1">
    <source>
        <dbReference type="SAM" id="MobiDB-lite"/>
    </source>
</evidence>
<protein>
    <submittedName>
        <fullName evidence="3">Uncharacterized protein</fullName>
    </submittedName>
</protein>
<name>A0A0D9YT81_9ORYZ</name>
<accession>A0A0D9YT81</accession>
<evidence type="ECO:0000256" key="2">
    <source>
        <dbReference type="SAM" id="SignalP"/>
    </source>
</evidence>
<reference evidence="3" key="1">
    <citation type="submission" date="2015-04" db="UniProtKB">
        <authorList>
            <consortium name="EnsemblPlants"/>
        </authorList>
    </citation>
    <scope>IDENTIFICATION</scope>
</reference>
<keyword evidence="2" id="KW-0732">Signal</keyword>
<dbReference type="HOGENOM" id="CLU_1761604_0_0_1"/>
<keyword evidence="4" id="KW-1185">Reference proteome</keyword>
<feature type="region of interest" description="Disordered" evidence="1">
    <location>
        <begin position="109"/>
        <end position="136"/>
    </location>
</feature>
<evidence type="ECO:0000313" key="4">
    <source>
        <dbReference type="Proteomes" id="UP000026961"/>
    </source>
</evidence>
<feature type="chain" id="PRO_5002351830" evidence="2">
    <location>
        <begin position="23"/>
        <end position="148"/>
    </location>
</feature>
<reference evidence="3" key="2">
    <citation type="submission" date="2018-05" db="EMBL/GenBank/DDBJ databases">
        <title>OgluRS3 (Oryza glumaepatula Reference Sequence Version 3).</title>
        <authorList>
            <person name="Zhang J."/>
            <person name="Kudrna D."/>
            <person name="Lee S."/>
            <person name="Talag J."/>
            <person name="Welchert J."/>
            <person name="Wing R.A."/>
        </authorList>
    </citation>
    <scope>NUCLEOTIDE SEQUENCE [LARGE SCALE GENOMIC DNA]</scope>
</reference>
<dbReference type="Proteomes" id="UP000026961">
    <property type="component" value="Chromosome 2"/>
</dbReference>
<feature type="signal peptide" evidence="2">
    <location>
        <begin position="1"/>
        <end position="22"/>
    </location>
</feature>
<dbReference type="Gramene" id="OGLUM02G19590.1">
    <property type="protein sequence ID" value="OGLUM02G19590.1"/>
    <property type="gene ID" value="OGLUM02G19590"/>
</dbReference>
<dbReference type="AlphaFoldDB" id="A0A0D9YT81"/>
<proteinExistence type="predicted"/>
<evidence type="ECO:0000313" key="3">
    <source>
        <dbReference type="EnsemblPlants" id="OGLUM02G19590.1"/>
    </source>
</evidence>